<gene>
    <name evidence="1" type="ORF">O1611_g1933</name>
</gene>
<evidence type="ECO:0000313" key="1">
    <source>
        <dbReference type="EMBL" id="KAJ8131688.1"/>
    </source>
</evidence>
<evidence type="ECO:0000313" key="2">
    <source>
        <dbReference type="Proteomes" id="UP001153332"/>
    </source>
</evidence>
<accession>A0ACC2JW16</accession>
<reference evidence="1" key="1">
    <citation type="submission" date="2022-12" db="EMBL/GenBank/DDBJ databases">
        <title>Genome Sequence of Lasiodiplodia mahajangana.</title>
        <authorList>
            <person name="Buettner E."/>
        </authorList>
    </citation>
    <scope>NUCLEOTIDE SEQUENCE</scope>
    <source>
        <strain evidence="1">VT137</strain>
    </source>
</reference>
<comment type="caution">
    <text evidence="1">The sequence shown here is derived from an EMBL/GenBank/DDBJ whole genome shotgun (WGS) entry which is preliminary data.</text>
</comment>
<keyword evidence="2" id="KW-1185">Reference proteome</keyword>
<protein>
    <submittedName>
        <fullName evidence="1">Uncharacterized protein</fullName>
    </submittedName>
</protein>
<dbReference type="EMBL" id="JAPUUL010000245">
    <property type="protein sequence ID" value="KAJ8131688.1"/>
    <property type="molecule type" value="Genomic_DNA"/>
</dbReference>
<sequence length="733" mass="80606">MPPVLSSKHALLIGCPRDLKGTEADIEMMRDLLGSSGFGFDIQVCYGANSTRNGILDAIGELQKKVTDEKRKSGIESIVVIYYSGHGGIVEASEASGTKTRRYQYLVPSDYGSNETKFNVILDSELSLLLNSMTHQTTNVTVIFDCCHSGRMARIQPHENMSSRKVPPINVSQLQDHVKRLLDGGMRLKETPLEGNPNVVRIMSAAPTEVSWEFDDEDGICSGVMTRSLVKALRASKELGLSWNTIMTRVIQMVTTEEPSQHPCAEGPSTRVLFTTRNIRWQSHSIKMERGAPIIEAGRVSGVGEGNVYTIMPHNYDEPNVDNSIGKVVVNAVQALRSRANFTETIRGRTIGEEGALAFLYQETSRVWVVEYPHDMQDLLKALQSSKFLQPRGKASRELSLTNQDALVNHERAIINHELALSQLELAIANHELASSSSGLHLAMQELGLADFKQKLARHRQALANYKVSLTENPLMHQSNSELDTPALVEIKQIGDNLCLYKNGGLMCCSVSVVDLGLPEASKRVAGMANQIARAQHLLGLPNGIGKEELKPDILSIEFGLAVDKKRKQLPASNAEVKIGDQFYFDMKNSGDRTVYVSVFGVDVVGGVSHITSSWPTGVEIEAKGSYIIGKSDWGADGDKEVEGIPFMWAEYAPKTTPVTETAVFIMTSEKVDLRHFVDKVGRGRSTDADSSTLEQLAYQLSQGLGRTMGSEQRRRSVGYAVVRVPYLLSPFP</sequence>
<dbReference type="Proteomes" id="UP001153332">
    <property type="component" value="Unassembled WGS sequence"/>
</dbReference>
<proteinExistence type="predicted"/>
<name>A0ACC2JW16_9PEZI</name>
<organism evidence="1 2">
    <name type="scientific">Lasiodiplodia mahajangana</name>
    <dbReference type="NCBI Taxonomy" id="1108764"/>
    <lineage>
        <taxon>Eukaryota</taxon>
        <taxon>Fungi</taxon>
        <taxon>Dikarya</taxon>
        <taxon>Ascomycota</taxon>
        <taxon>Pezizomycotina</taxon>
        <taxon>Dothideomycetes</taxon>
        <taxon>Dothideomycetes incertae sedis</taxon>
        <taxon>Botryosphaeriales</taxon>
        <taxon>Botryosphaeriaceae</taxon>
        <taxon>Lasiodiplodia</taxon>
    </lineage>
</organism>